<feature type="region of interest" description="Disordered" evidence="1">
    <location>
        <begin position="33"/>
        <end position="75"/>
    </location>
</feature>
<sequence>MGGKIPAKQDVGELLSIALEENNPTMEYQLAKQRQSAQRKHGNPFKPHLERHGVHFRSPPMWHGEDCSSATETKPSRENVSPIIFTAPSNANEEKEQLAIVLRESLRQTSRLMGELQQQRSSSSSTITTSQNLPMTPNDTHLPMDDSVMPVNVSNATPVSLNTSSGDEEEAATLLLNLRGLSHE</sequence>
<gene>
    <name evidence="2" type="ORF">PACLA_8A015532</name>
</gene>
<dbReference type="AlphaFoldDB" id="A0A7D9D9G6"/>
<reference evidence="2" key="1">
    <citation type="submission" date="2020-04" db="EMBL/GenBank/DDBJ databases">
        <authorList>
            <person name="Alioto T."/>
            <person name="Alioto T."/>
            <person name="Gomez Garrido J."/>
        </authorList>
    </citation>
    <scope>NUCLEOTIDE SEQUENCE</scope>
    <source>
        <strain evidence="2">A484AB</strain>
    </source>
</reference>
<name>A0A7D9D9G6_PARCT</name>
<protein>
    <submittedName>
        <fullName evidence="2">Uncharacterized protein</fullName>
    </submittedName>
</protein>
<keyword evidence="3" id="KW-1185">Reference proteome</keyword>
<organism evidence="2 3">
    <name type="scientific">Paramuricea clavata</name>
    <name type="common">Red gorgonian</name>
    <name type="synonym">Violescent sea-whip</name>
    <dbReference type="NCBI Taxonomy" id="317549"/>
    <lineage>
        <taxon>Eukaryota</taxon>
        <taxon>Metazoa</taxon>
        <taxon>Cnidaria</taxon>
        <taxon>Anthozoa</taxon>
        <taxon>Octocorallia</taxon>
        <taxon>Malacalcyonacea</taxon>
        <taxon>Plexauridae</taxon>
        <taxon>Paramuricea</taxon>
    </lineage>
</organism>
<comment type="caution">
    <text evidence="2">The sequence shown here is derived from an EMBL/GenBank/DDBJ whole genome shotgun (WGS) entry which is preliminary data.</text>
</comment>
<dbReference type="EMBL" id="CACRXK020000287">
    <property type="protein sequence ID" value="CAB3980398.1"/>
    <property type="molecule type" value="Genomic_DNA"/>
</dbReference>
<proteinExistence type="predicted"/>
<evidence type="ECO:0000313" key="3">
    <source>
        <dbReference type="Proteomes" id="UP001152795"/>
    </source>
</evidence>
<dbReference type="OrthoDB" id="10203048at2759"/>
<dbReference type="Proteomes" id="UP001152795">
    <property type="component" value="Unassembled WGS sequence"/>
</dbReference>
<feature type="region of interest" description="Disordered" evidence="1">
    <location>
        <begin position="115"/>
        <end position="136"/>
    </location>
</feature>
<accession>A0A7D9D9G6</accession>
<evidence type="ECO:0000313" key="2">
    <source>
        <dbReference type="EMBL" id="CAB3980398.1"/>
    </source>
</evidence>
<feature type="compositionally biased region" description="Low complexity" evidence="1">
    <location>
        <begin position="117"/>
        <end position="131"/>
    </location>
</feature>
<evidence type="ECO:0000256" key="1">
    <source>
        <dbReference type="SAM" id="MobiDB-lite"/>
    </source>
</evidence>